<feature type="region of interest" description="Disordered" evidence="2">
    <location>
        <begin position="364"/>
        <end position="393"/>
    </location>
</feature>
<reference evidence="3 4" key="1">
    <citation type="submission" date="2016-07" db="EMBL/GenBank/DDBJ databases">
        <title>Pervasive Adenine N6-methylation of Active Genes in Fungi.</title>
        <authorList>
            <consortium name="DOE Joint Genome Institute"/>
            <person name="Mondo S.J."/>
            <person name="Dannebaum R.O."/>
            <person name="Kuo R.C."/>
            <person name="Labutti K."/>
            <person name="Haridas S."/>
            <person name="Kuo A."/>
            <person name="Salamov A."/>
            <person name="Ahrendt S.R."/>
            <person name="Lipzen A."/>
            <person name="Sullivan W."/>
            <person name="Andreopoulos W.B."/>
            <person name="Clum A."/>
            <person name="Lindquist E."/>
            <person name="Daum C."/>
            <person name="Ramamoorthy G.K."/>
            <person name="Gryganskyi A."/>
            <person name="Culley D."/>
            <person name="Magnuson J.K."/>
            <person name="James T.Y."/>
            <person name="O'Malley M.A."/>
            <person name="Stajich J.E."/>
            <person name="Spatafora J.W."/>
            <person name="Visel A."/>
            <person name="Grigoriev I.V."/>
        </authorList>
    </citation>
    <scope>NUCLEOTIDE SEQUENCE [LARGE SCALE GENOMIC DNA]</scope>
    <source>
        <strain evidence="3 4">CBS 115471</strain>
    </source>
</reference>
<feature type="coiled-coil region" evidence="1">
    <location>
        <begin position="177"/>
        <end position="244"/>
    </location>
</feature>
<feature type="compositionally biased region" description="Basic and acidic residues" evidence="2">
    <location>
        <begin position="74"/>
        <end position="84"/>
    </location>
</feature>
<dbReference type="OrthoDB" id="2195113at2759"/>
<comment type="caution">
    <text evidence="3">The sequence shown here is derived from an EMBL/GenBank/DDBJ whole genome shotgun (WGS) entry which is preliminary data.</text>
</comment>
<dbReference type="GO" id="GO:0005783">
    <property type="term" value="C:endoplasmic reticulum"/>
    <property type="evidence" value="ECO:0007669"/>
    <property type="project" value="TreeGrafter"/>
</dbReference>
<dbReference type="PANTHER" id="PTHR31027:SF2">
    <property type="entry name" value="LEBERCILIN DOMAIN-CONTAINING PROTEIN"/>
    <property type="match status" value="1"/>
</dbReference>
<proteinExistence type="predicted"/>
<feature type="compositionally biased region" description="Basic and acidic residues" evidence="2">
    <location>
        <begin position="26"/>
        <end position="50"/>
    </location>
</feature>
<organism evidence="3 4">
    <name type="scientific">Clohesyomyces aquaticus</name>
    <dbReference type="NCBI Taxonomy" id="1231657"/>
    <lineage>
        <taxon>Eukaryota</taxon>
        <taxon>Fungi</taxon>
        <taxon>Dikarya</taxon>
        <taxon>Ascomycota</taxon>
        <taxon>Pezizomycotina</taxon>
        <taxon>Dothideomycetes</taxon>
        <taxon>Pleosporomycetidae</taxon>
        <taxon>Pleosporales</taxon>
        <taxon>Lindgomycetaceae</taxon>
        <taxon>Clohesyomyces</taxon>
    </lineage>
</organism>
<evidence type="ECO:0000313" key="4">
    <source>
        <dbReference type="Proteomes" id="UP000193144"/>
    </source>
</evidence>
<feature type="compositionally biased region" description="Basic and acidic residues" evidence="2">
    <location>
        <begin position="431"/>
        <end position="477"/>
    </location>
</feature>
<evidence type="ECO:0000256" key="2">
    <source>
        <dbReference type="SAM" id="MobiDB-lite"/>
    </source>
</evidence>
<sequence length="519" mass="57927">MADVATPSAAKVATADAPKGKQQGAKVEKPEKPDEEKYKEELAKAEKEHTAAQQKLNAVKAKFDLARPNNKDSPNAKRQQELKTELNSIRQIQQGNKSSRNAVHEKIKKLDEQMKSRQNELKTARGRVNFKTVDDVDREISRLQKQVDTGTMKLVDEKKALSEISSLNKARKNFSGFDAQQKAIDEVKAQIAEQKKLLDDPEQKALNDKYNVLQKELDGLKGEQDEAFKNMKALRDEADKARAVQQEKYAAMKQLKDTYYQQKRAFSEYEYQAKQVRREKHRQERLEWEASKRKEVANKRLEEASAPAYTDEILTAEGLIRFFDPSALPAKEASAPSKFAASSQRTVDDSGLKGMRVVKKDDEEDYFIGGGGKKGKKGKKGGAAASTPTEGKFNLSMGVIEQLSQVNVEAPSSQADVPGVVEKLKAKLKHWKEDQDRKTKENIAKAQKEIERLEAEGTEADHGSKDTARKPAEKNQADKVNGSISAAAELEQEKDAEADAAEELKKASLEDKEDEAVEA</sequence>
<protein>
    <recommendedName>
        <fullName evidence="5">Nuclear segregation protein</fullName>
    </recommendedName>
</protein>
<dbReference type="AlphaFoldDB" id="A0A1Y1Z2U8"/>
<gene>
    <name evidence="3" type="ORF">BCR34DRAFT_491738</name>
</gene>
<keyword evidence="4" id="KW-1185">Reference proteome</keyword>
<feature type="compositionally biased region" description="Basic and acidic residues" evidence="2">
    <location>
        <begin position="491"/>
        <end position="510"/>
    </location>
</feature>
<evidence type="ECO:0000256" key="1">
    <source>
        <dbReference type="SAM" id="Coils"/>
    </source>
</evidence>
<dbReference type="EMBL" id="MCFA01000137">
    <property type="protein sequence ID" value="ORY04267.1"/>
    <property type="molecule type" value="Genomic_DNA"/>
</dbReference>
<dbReference type="PANTHER" id="PTHR31027">
    <property type="entry name" value="NUCLEAR SEGREGATION PROTEIN BFR1"/>
    <property type="match status" value="1"/>
</dbReference>
<name>A0A1Y1Z2U8_9PLEO</name>
<dbReference type="GO" id="GO:0008298">
    <property type="term" value="P:intracellular mRNA localization"/>
    <property type="evidence" value="ECO:0007669"/>
    <property type="project" value="TreeGrafter"/>
</dbReference>
<feature type="region of interest" description="Disordered" evidence="2">
    <location>
        <begin position="1"/>
        <end position="105"/>
    </location>
</feature>
<dbReference type="InterPro" id="IPR039604">
    <property type="entry name" value="Bfr1"/>
</dbReference>
<dbReference type="STRING" id="1231657.A0A1Y1Z2U8"/>
<dbReference type="GO" id="GO:1990904">
    <property type="term" value="C:ribonucleoprotein complex"/>
    <property type="evidence" value="ECO:0007669"/>
    <property type="project" value="TreeGrafter"/>
</dbReference>
<evidence type="ECO:0000313" key="3">
    <source>
        <dbReference type="EMBL" id="ORY04267.1"/>
    </source>
</evidence>
<feature type="compositionally biased region" description="Polar residues" evidence="2">
    <location>
        <begin position="85"/>
        <end position="101"/>
    </location>
</feature>
<feature type="region of interest" description="Disordered" evidence="2">
    <location>
        <begin position="429"/>
        <end position="519"/>
    </location>
</feature>
<dbReference type="GO" id="GO:0003729">
    <property type="term" value="F:mRNA binding"/>
    <property type="evidence" value="ECO:0007669"/>
    <property type="project" value="TreeGrafter"/>
</dbReference>
<evidence type="ECO:0008006" key="5">
    <source>
        <dbReference type="Google" id="ProtNLM"/>
    </source>
</evidence>
<dbReference type="Proteomes" id="UP000193144">
    <property type="component" value="Unassembled WGS sequence"/>
</dbReference>
<keyword evidence="1" id="KW-0175">Coiled coil</keyword>
<accession>A0A1Y1Z2U8</accession>
<dbReference type="GO" id="GO:0042175">
    <property type="term" value="C:nuclear outer membrane-endoplasmic reticulum membrane network"/>
    <property type="evidence" value="ECO:0007669"/>
    <property type="project" value="TreeGrafter"/>
</dbReference>